<feature type="compositionally biased region" description="Basic and acidic residues" evidence="1">
    <location>
        <begin position="36"/>
        <end position="45"/>
    </location>
</feature>
<name>A0A1V9X5V6_9ACAR</name>
<evidence type="ECO:0000313" key="3">
    <source>
        <dbReference type="EMBL" id="OQR68761.1"/>
    </source>
</evidence>
<dbReference type="PANTHER" id="PTHR19290:SF163">
    <property type="entry name" value="BASIC HELIX-LOOP-HELIX NEURAL TRANSCRIPTION FACTOR TAP"/>
    <property type="match status" value="1"/>
</dbReference>
<reference evidence="3 4" key="1">
    <citation type="journal article" date="2017" name="Gigascience">
        <title>Draft genome of the honey bee ectoparasitic mite, Tropilaelaps mercedesae, is shaped by the parasitic life history.</title>
        <authorList>
            <person name="Dong X."/>
            <person name="Armstrong S.D."/>
            <person name="Xia D."/>
            <person name="Makepeace B.L."/>
            <person name="Darby A.C."/>
            <person name="Kadowaki T."/>
        </authorList>
    </citation>
    <scope>NUCLEOTIDE SEQUENCE [LARGE SCALE GENOMIC DNA]</scope>
    <source>
        <strain evidence="3">Wuxi-XJTLU</strain>
    </source>
</reference>
<dbReference type="InterPro" id="IPR011598">
    <property type="entry name" value="bHLH_dom"/>
</dbReference>
<dbReference type="GO" id="GO:0046983">
    <property type="term" value="F:protein dimerization activity"/>
    <property type="evidence" value="ECO:0007669"/>
    <property type="project" value="InterPro"/>
</dbReference>
<dbReference type="GO" id="GO:0007423">
    <property type="term" value="P:sensory organ development"/>
    <property type="evidence" value="ECO:0007669"/>
    <property type="project" value="TreeGrafter"/>
</dbReference>
<feature type="non-terminal residue" evidence="3">
    <location>
        <position position="174"/>
    </location>
</feature>
<evidence type="ECO:0000256" key="1">
    <source>
        <dbReference type="SAM" id="MobiDB-lite"/>
    </source>
</evidence>
<dbReference type="Pfam" id="PF00010">
    <property type="entry name" value="HLH"/>
    <property type="match status" value="1"/>
</dbReference>
<dbReference type="GO" id="GO:0070888">
    <property type="term" value="F:E-box binding"/>
    <property type="evidence" value="ECO:0007669"/>
    <property type="project" value="TreeGrafter"/>
</dbReference>
<dbReference type="Proteomes" id="UP000192247">
    <property type="component" value="Unassembled WGS sequence"/>
</dbReference>
<proteinExistence type="predicted"/>
<sequence>MSRLSPKRRSVPYVRADAAEVAGVVQQKGKRSRRLRANDRERNRMHHLNDALDQLRTVLPVCISPPSSSSPDAGSPECSSDAGVDQDSRLKLTKIETLRFAHNYIYALMQAIKMLDGECTLDPLLLAVALQGSQTKTCANDLKHSMRRRLSNVQLDLAAANVSGDAASFTSTSP</sequence>
<dbReference type="EMBL" id="MNPL01023359">
    <property type="protein sequence ID" value="OQR68761.1"/>
    <property type="molecule type" value="Genomic_DNA"/>
</dbReference>
<dbReference type="GO" id="GO:0000981">
    <property type="term" value="F:DNA-binding transcription factor activity, RNA polymerase II-specific"/>
    <property type="evidence" value="ECO:0007669"/>
    <property type="project" value="TreeGrafter"/>
</dbReference>
<dbReference type="SUPFAM" id="SSF47459">
    <property type="entry name" value="HLH, helix-loop-helix DNA-binding domain"/>
    <property type="match status" value="1"/>
</dbReference>
<keyword evidence="4" id="KW-1185">Reference proteome</keyword>
<organism evidence="3 4">
    <name type="scientific">Tropilaelaps mercedesae</name>
    <dbReference type="NCBI Taxonomy" id="418985"/>
    <lineage>
        <taxon>Eukaryota</taxon>
        <taxon>Metazoa</taxon>
        <taxon>Ecdysozoa</taxon>
        <taxon>Arthropoda</taxon>
        <taxon>Chelicerata</taxon>
        <taxon>Arachnida</taxon>
        <taxon>Acari</taxon>
        <taxon>Parasitiformes</taxon>
        <taxon>Mesostigmata</taxon>
        <taxon>Gamasina</taxon>
        <taxon>Dermanyssoidea</taxon>
        <taxon>Laelapidae</taxon>
        <taxon>Tropilaelaps</taxon>
    </lineage>
</organism>
<dbReference type="STRING" id="418985.A0A1V9X5V6"/>
<dbReference type="GO" id="GO:0045944">
    <property type="term" value="P:positive regulation of transcription by RNA polymerase II"/>
    <property type="evidence" value="ECO:0007669"/>
    <property type="project" value="TreeGrafter"/>
</dbReference>
<feature type="region of interest" description="Disordered" evidence="1">
    <location>
        <begin position="25"/>
        <end position="45"/>
    </location>
</feature>
<gene>
    <name evidence="3" type="ORF">BIW11_04502</name>
</gene>
<evidence type="ECO:0000313" key="4">
    <source>
        <dbReference type="Proteomes" id="UP000192247"/>
    </source>
</evidence>
<evidence type="ECO:0000259" key="2">
    <source>
        <dbReference type="PROSITE" id="PS50888"/>
    </source>
</evidence>
<dbReference type="GO" id="GO:0005634">
    <property type="term" value="C:nucleus"/>
    <property type="evidence" value="ECO:0007669"/>
    <property type="project" value="TreeGrafter"/>
</dbReference>
<dbReference type="PANTHER" id="PTHR19290">
    <property type="entry name" value="BASIC HELIX-LOOP-HELIX PROTEIN NEUROGENIN-RELATED"/>
    <property type="match status" value="1"/>
</dbReference>
<dbReference type="SMART" id="SM00353">
    <property type="entry name" value="HLH"/>
    <property type="match status" value="1"/>
</dbReference>
<feature type="region of interest" description="Disordered" evidence="1">
    <location>
        <begin position="63"/>
        <end position="84"/>
    </location>
</feature>
<dbReference type="Gene3D" id="4.10.280.10">
    <property type="entry name" value="Helix-loop-helix DNA-binding domain"/>
    <property type="match status" value="1"/>
</dbReference>
<feature type="compositionally biased region" description="Low complexity" evidence="1">
    <location>
        <begin position="64"/>
        <end position="80"/>
    </location>
</feature>
<dbReference type="InParanoid" id="A0A1V9X5V6"/>
<dbReference type="PROSITE" id="PS50888">
    <property type="entry name" value="BHLH"/>
    <property type="match status" value="1"/>
</dbReference>
<protein>
    <submittedName>
        <fullName evidence="3">Neurogenin-1-like</fullName>
    </submittedName>
</protein>
<comment type="caution">
    <text evidence="3">The sequence shown here is derived from an EMBL/GenBank/DDBJ whole genome shotgun (WGS) entry which is preliminary data.</text>
</comment>
<feature type="domain" description="BHLH" evidence="2">
    <location>
        <begin position="32"/>
        <end position="108"/>
    </location>
</feature>
<dbReference type="GO" id="GO:0061564">
    <property type="term" value="P:axon development"/>
    <property type="evidence" value="ECO:0007669"/>
    <property type="project" value="TreeGrafter"/>
</dbReference>
<accession>A0A1V9X5V6</accession>
<dbReference type="AlphaFoldDB" id="A0A1V9X5V6"/>
<dbReference type="OrthoDB" id="10519144at2759"/>
<dbReference type="InterPro" id="IPR036638">
    <property type="entry name" value="HLH_DNA-bd_sf"/>
</dbReference>
<dbReference type="InterPro" id="IPR050359">
    <property type="entry name" value="bHLH_transcription_factors"/>
</dbReference>